<dbReference type="RefSeq" id="WP_088221211.1">
    <property type="nucleotide sequence ID" value="NZ_AP024590.1"/>
</dbReference>
<sequence>MHSHPKQNTDAQSPIEVSHSNTPLTPEAERHHKQIEAGLAEVDASRVVSQKEIMHFAAQLKASK</sequence>
<feature type="region of interest" description="Disordered" evidence="1">
    <location>
        <begin position="1"/>
        <end position="34"/>
    </location>
</feature>
<feature type="compositionally biased region" description="Polar residues" evidence="1">
    <location>
        <begin position="1"/>
        <end position="12"/>
    </location>
</feature>
<organism evidence="2 3">
    <name type="scientific">Enterobacter kobei</name>
    <dbReference type="NCBI Taxonomy" id="208224"/>
    <lineage>
        <taxon>Bacteria</taxon>
        <taxon>Pseudomonadati</taxon>
        <taxon>Pseudomonadota</taxon>
        <taxon>Gammaproteobacteria</taxon>
        <taxon>Enterobacterales</taxon>
        <taxon>Enterobacteriaceae</taxon>
        <taxon>Enterobacter</taxon>
        <taxon>Enterobacter cloacae complex</taxon>
    </lineage>
</organism>
<dbReference type="EMBL" id="AP024590">
    <property type="protein sequence ID" value="BCU53463.1"/>
    <property type="molecule type" value="Genomic_DNA"/>
</dbReference>
<protein>
    <submittedName>
        <fullName evidence="2">Uncharacterized protein</fullName>
    </submittedName>
</protein>
<dbReference type="Proteomes" id="UP000682928">
    <property type="component" value="Chromosome"/>
</dbReference>
<accession>A0AA86IKM8</accession>
<evidence type="ECO:0000313" key="3">
    <source>
        <dbReference type="Proteomes" id="UP000682928"/>
    </source>
</evidence>
<dbReference type="AlphaFoldDB" id="A0AA86IKM8"/>
<gene>
    <name evidence="2" type="ORF">ENKO_00570</name>
</gene>
<reference evidence="2" key="1">
    <citation type="submission" date="2021-04" db="EMBL/GenBank/DDBJ databases">
        <title>Difference and commonality of drug resistance evolution in various bacteria. and drug sensitivity profiles.</title>
        <authorList>
            <person name="Maeda T."/>
            <person name="Shibai A."/>
            <person name="Kawada K."/>
            <person name="Kotani H."/>
            <person name="Tarusawa Y."/>
            <person name="Tanabe K."/>
            <person name="Furusawa C."/>
        </authorList>
    </citation>
    <scope>NUCLEOTIDE SEQUENCE</scope>
    <source>
        <strain evidence="2">JCM 8580</strain>
    </source>
</reference>
<evidence type="ECO:0000313" key="2">
    <source>
        <dbReference type="EMBL" id="BCU53463.1"/>
    </source>
</evidence>
<proteinExistence type="predicted"/>
<name>A0AA86IKM8_9ENTR</name>
<evidence type="ECO:0000256" key="1">
    <source>
        <dbReference type="SAM" id="MobiDB-lite"/>
    </source>
</evidence>